<feature type="region of interest" description="Disordered" evidence="1">
    <location>
        <begin position="1"/>
        <end position="228"/>
    </location>
</feature>
<evidence type="ECO:0000256" key="1">
    <source>
        <dbReference type="SAM" id="MobiDB-lite"/>
    </source>
</evidence>
<feature type="region of interest" description="Disordered" evidence="1">
    <location>
        <begin position="529"/>
        <end position="548"/>
    </location>
</feature>
<protein>
    <submittedName>
        <fullName evidence="3">Uncharacterized protein</fullName>
    </submittedName>
</protein>
<feature type="compositionally biased region" description="Basic and acidic residues" evidence="1">
    <location>
        <begin position="422"/>
        <end position="433"/>
    </location>
</feature>
<gene>
    <name evidence="3" type="ORF">RUM43_007391</name>
</gene>
<feature type="compositionally biased region" description="Polar residues" evidence="1">
    <location>
        <begin position="402"/>
        <end position="416"/>
    </location>
</feature>
<evidence type="ECO:0000313" key="4">
    <source>
        <dbReference type="Proteomes" id="UP001372834"/>
    </source>
</evidence>
<dbReference type="EMBL" id="JAWJWE010000003">
    <property type="protein sequence ID" value="KAK6639121.1"/>
    <property type="molecule type" value="Genomic_DNA"/>
</dbReference>
<evidence type="ECO:0000256" key="2">
    <source>
        <dbReference type="SAM" id="Phobius"/>
    </source>
</evidence>
<dbReference type="Proteomes" id="UP001372834">
    <property type="component" value="Unassembled WGS sequence"/>
</dbReference>
<feature type="region of interest" description="Disordered" evidence="1">
    <location>
        <begin position="1054"/>
        <end position="1123"/>
    </location>
</feature>
<feature type="compositionally biased region" description="Polar residues" evidence="1">
    <location>
        <begin position="29"/>
        <end position="39"/>
    </location>
</feature>
<feature type="compositionally biased region" description="Basic and acidic residues" evidence="1">
    <location>
        <begin position="185"/>
        <end position="197"/>
    </location>
</feature>
<feature type="compositionally biased region" description="Basic and acidic residues" evidence="1">
    <location>
        <begin position="1098"/>
        <end position="1123"/>
    </location>
</feature>
<feature type="compositionally biased region" description="Polar residues" evidence="1">
    <location>
        <begin position="533"/>
        <end position="543"/>
    </location>
</feature>
<feature type="compositionally biased region" description="Polar residues" evidence="1">
    <location>
        <begin position="1066"/>
        <end position="1077"/>
    </location>
</feature>
<feature type="region of interest" description="Disordered" evidence="1">
    <location>
        <begin position="992"/>
        <end position="1029"/>
    </location>
</feature>
<feature type="transmembrane region" description="Helical" evidence="2">
    <location>
        <begin position="1159"/>
        <end position="1176"/>
    </location>
</feature>
<comment type="caution">
    <text evidence="3">The sequence shown here is derived from an EMBL/GenBank/DDBJ whole genome shotgun (WGS) entry which is preliminary data.</text>
</comment>
<organism evidence="3 4">
    <name type="scientific">Polyplax serrata</name>
    <name type="common">Common mouse louse</name>
    <dbReference type="NCBI Taxonomy" id="468196"/>
    <lineage>
        <taxon>Eukaryota</taxon>
        <taxon>Metazoa</taxon>
        <taxon>Ecdysozoa</taxon>
        <taxon>Arthropoda</taxon>
        <taxon>Hexapoda</taxon>
        <taxon>Insecta</taxon>
        <taxon>Pterygota</taxon>
        <taxon>Neoptera</taxon>
        <taxon>Paraneoptera</taxon>
        <taxon>Psocodea</taxon>
        <taxon>Troctomorpha</taxon>
        <taxon>Phthiraptera</taxon>
        <taxon>Anoplura</taxon>
        <taxon>Polyplacidae</taxon>
        <taxon>Polyplax</taxon>
    </lineage>
</organism>
<reference evidence="3 4" key="1">
    <citation type="submission" date="2023-10" db="EMBL/GenBank/DDBJ databases">
        <title>Genomes of two closely related lineages of the louse Polyplax serrata with different host specificities.</title>
        <authorList>
            <person name="Martinu J."/>
            <person name="Tarabai H."/>
            <person name="Stefka J."/>
            <person name="Hypsa V."/>
        </authorList>
    </citation>
    <scope>NUCLEOTIDE SEQUENCE [LARGE SCALE GENOMIC DNA]</scope>
    <source>
        <strain evidence="3">HR10_N</strain>
    </source>
</reference>
<name>A0AAN8SA63_POLSC</name>
<feature type="compositionally biased region" description="Basic and acidic residues" evidence="1">
    <location>
        <begin position="1"/>
        <end position="10"/>
    </location>
</feature>
<keyword evidence="2" id="KW-0472">Membrane</keyword>
<dbReference type="AlphaFoldDB" id="A0AAN8SA63"/>
<feature type="compositionally biased region" description="Basic and acidic residues" evidence="1">
    <location>
        <begin position="1015"/>
        <end position="1026"/>
    </location>
</feature>
<feature type="compositionally biased region" description="Polar residues" evidence="1">
    <location>
        <begin position="446"/>
        <end position="458"/>
    </location>
</feature>
<feature type="compositionally biased region" description="Low complexity" evidence="1">
    <location>
        <begin position="489"/>
        <end position="500"/>
    </location>
</feature>
<evidence type="ECO:0000313" key="3">
    <source>
        <dbReference type="EMBL" id="KAK6639121.1"/>
    </source>
</evidence>
<feature type="region of interest" description="Disordered" evidence="1">
    <location>
        <begin position="400"/>
        <end position="524"/>
    </location>
</feature>
<keyword evidence="2" id="KW-1133">Transmembrane helix</keyword>
<proteinExistence type="predicted"/>
<sequence length="1208" mass="134598">MASEKKEKSIAVRKPTIEGKSVIRPGINGANSTNTGNSDNYRKGKLIEPSNRKNIGKSEDAGVRLKTSENDGDSMKTVSASAERKTLPRVKANAAGTEKKDTTDLVVRGVSLKNRLRKTDNSNKPKNQQEATWRQRENTTFVRSVKVTEEDKRVPARKFPLSTTPGANDKPKEKKQSPVENVQKYSRELTQKKEDCASKMQQQGQAEDANLRRKRGKPSEIPLRKTRPDAPIETQCLSLWADKSLVETDSAASVNINNFSSPIECTLKEEPAYCQEEEETRTIEPTTDDECHVIISISRDFESGKNTTDGLYDSSHSRESCAVGKVPLASSYHDIPTEIASKPGKLDLEKVRSLNFANIASNENLLKLETYHQQTIATKETTFSDKSLTSTSSYVKLKRPASKTSTGKLNATTNAAVASPVEEDHRRDEKLTREASGNRFERQRTFEGQNWKTRSKTYTAVKGSKQEKSSGAAKYAEMRPEKPPTGRNVQVAVQQSQESAGKPQVRTLGEPKSPSFKSSLEGENDNIFKESSVRSGTATSLGTLPSAHELRLDTAKDAKDADGPEDKSEIEAAYEAIRKFYHKKRTSCSEATRPKNPAEDFDCENLNDTCTLRSGGSIDETNLSDTDKVKLEIKIALEPEEENQCDDSSQQKLETEEENLFQVPSSHSLELHLEREEKNSEIEQGPTDQVENNKVDSTDLILDEETDREWQRLTTCKSSIDQFAKDPSEESLHLKVSRKQSAIKKKPTYKTLLTRAMKAKPKKKKVGPDMTGHLRFPGSGQITSVTSLQCKTQVVKSDERDCSRLARARFDGNMNCFLEDVAALNLKRRNSEPNSFKGFIWKQPEVSFFRDTKTSVSSVTSSLKHLNADDLEDFKVWEAAPLKLTSWWEMSLYHCRRPWSVLSCSVFKDNRFATSPGFILEDPRNGCALDFSSSLFDRTGSTSVAAYDVEPSVAQKNIDIGNWLAALNFPVPPSVSNDALLEGNYCTSISNSAMNKHPVTPKRRKATRSINYSEETDKKLDDRKSLSSETTSDILHVINRKSGGFVQVDRYGRHSTVGHRSGGAIDTSSNGQDQTETVAPDLGALKTRSDGPQLPQRQTEEKSCRRSAEVAEKPSEEKVTFHPEEKVSVAGTKTETTPPQGTFLRKVVRFLKGETEVNVWKYLFVLLLTLFLYVLVNRGLLEMSSSSLSSLIPAKVFDFVGRSSSDRS</sequence>
<feature type="region of interest" description="Disordered" evidence="1">
    <location>
        <begin position="637"/>
        <end position="669"/>
    </location>
</feature>
<feature type="compositionally biased region" description="Polar residues" evidence="1">
    <location>
        <begin position="124"/>
        <end position="142"/>
    </location>
</feature>
<feature type="compositionally biased region" description="Basic and acidic residues" evidence="1">
    <location>
        <begin position="56"/>
        <end position="69"/>
    </location>
</feature>
<keyword evidence="2" id="KW-0812">Transmembrane</keyword>
<accession>A0AAN8SA63</accession>